<keyword evidence="9" id="KW-0812">Transmembrane</keyword>
<feature type="domain" description="C2" evidence="11">
    <location>
        <begin position="97"/>
        <end position="224"/>
    </location>
</feature>
<dbReference type="EMBL" id="VLTM01000124">
    <property type="protein sequence ID" value="KAA0150412.1"/>
    <property type="molecule type" value="Genomic_DNA"/>
</dbReference>
<dbReference type="PROSITE" id="PS50092">
    <property type="entry name" value="TSP1"/>
    <property type="match status" value="1"/>
</dbReference>
<dbReference type="Gene3D" id="2.20.100.10">
    <property type="entry name" value="Thrombospondin type-1 (TSP1) repeat"/>
    <property type="match status" value="1"/>
</dbReference>
<comment type="similarity">
    <text evidence="1">Belongs to the peptidase C2 family.</text>
</comment>
<organism evidence="13 14">
    <name type="scientific">Cafeteria roenbergensis</name>
    <name type="common">Marine flagellate</name>
    <dbReference type="NCBI Taxonomy" id="33653"/>
    <lineage>
        <taxon>Eukaryota</taxon>
        <taxon>Sar</taxon>
        <taxon>Stramenopiles</taxon>
        <taxon>Bigyra</taxon>
        <taxon>Opalozoa</taxon>
        <taxon>Bicosoecida</taxon>
        <taxon>Cafeteriaceae</taxon>
        <taxon>Cafeteria</taxon>
    </lineage>
</organism>
<evidence type="ECO:0000256" key="8">
    <source>
        <dbReference type="SAM" id="MobiDB-lite"/>
    </source>
</evidence>
<evidence type="ECO:0000256" key="2">
    <source>
        <dbReference type="ARBA" id="ARBA00022670"/>
    </source>
</evidence>
<feature type="transmembrane region" description="Helical" evidence="9">
    <location>
        <begin position="1240"/>
        <end position="1268"/>
    </location>
</feature>
<protein>
    <recommendedName>
        <fullName evidence="15">C2 domain-containing protein</fullName>
    </recommendedName>
</protein>
<feature type="region of interest" description="Disordered" evidence="8">
    <location>
        <begin position="2267"/>
        <end position="2290"/>
    </location>
</feature>
<evidence type="ECO:0000256" key="7">
    <source>
        <dbReference type="SAM" id="Coils"/>
    </source>
</evidence>
<evidence type="ECO:0000256" key="9">
    <source>
        <dbReference type="SAM" id="Phobius"/>
    </source>
</evidence>
<name>A0A5A8CBC9_CAFRO</name>
<feature type="transmembrane region" description="Helical" evidence="9">
    <location>
        <begin position="1679"/>
        <end position="1699"/>
    </location>
</feature>
<feature type="compositionally biased region" description="Low complexity" evidence="8">
    <location>
        <begin position="3196"/>
        <end position="3359"/>
    </location>
</feature>
<feature type="compositionally biased region" description="Basic and acidic residues" evidence="8">
    <location>
        <begin position="2833"/>
        <end position="2842"/>
    </location>
</feature>
<feature type="signal peptide" evidence="10">
    <location>
        <begin position="1"/>
        <end position="28"/>
    </location>
</feature>
<dbReference type="GO" id="GO:0004198">
    <property type="term" value="F:calcium-dependent cysteine-type endopeptidase activity"/>
    <property type="evidence" value="ECO:0007669"/>
    <property type="project" value="InterPro"/>
</dbReference>
<evidence type="ECO:0000256" key="3">
    <source>
        <dbReference type="ARBA" id="ARBA00022801"/>
    </source>
</evidence>
<feature type="transmembrane region" description="Helical" evidence="9">
    <location>
        <begin position="1001"/>
        <end position="1020"/>
    </location>
</feature>
<keyword evidence="9" id="KW-1133">Transmembrane helix</keyword>
<dbReference type="Pfam" id="PF00648">
    <property type="entry name" value="Peptidase_C2"/>
    <property type="match status" value="2"/>
</dbReference>
<dbReference type="SUPFAM" id="SSF82895">
    <property type="entry name" value="TSP-1 type 1 repeat"/>
    <property type="match status" value="1"/>
</dbReference>
<feature type="transmembrane region" description="Helical" evidence="9">
    <location>
        <begin position="538"/>
        <end position="565"/>
    </location>
</feature>
<dbReference type="InterPro" id="IPR000008">
    <property type="entry name" value="C2_dom"/>
</dbReference>
<evidence type="ECO:0008006" key="15">
    <source>
        <dbReference type="Google" id="ProtNLM"/>
    </source>
</evidence>
<feature type="region of interest" description="Disordered" evidence="8">
    <location>
        <begin position="888"/>
        <end position="909"/>
    </location>
</feature>
<feature type="transmembrane region" description="Helical" evidence="9">
    <location>
        <begin position="1754"/>
        <end position="1777"/>
    </location>
</feature>
<feature type="compositionally biased region" description="Gly residues" evidence="8">
    <location>
        <begin position="754"/>
        <end position="764"/>
    </location>
</feature>
<feature type="transmembrane region" description="Helical" evidence="9">
    <location>
        <begin position="601"/>
        <end position="624"/>
    </location>
</feature>
<dbReference type="SMART" id="SM00230">
    <property type="entry name" value="CysPc"/>
    <property type="match status" value="1"/>
</dbReference>
<dbReference type="CDD" id="cd00030">
    <property type="entry name" value="C2"/>
    <property type="match status" value="1"/>
</dbReference>
<dbReference type="SUPFAM" id="SSF49758">
    <property type="entry name" value="Calpain large subunit, middle domain (domain III)"/>
    <property type="match status" value="1"/>
</dbReference>
<dbReference type="InterPro" id="IPR001202">
    <property type="entry name" value="WW_dom"/>
</dbReference>
<feature type="transmembrane region" description="Helical" evidence="9">
    <location>
        <begin position="1274"/>
        <end position="1293"/>
    </location>
</feature>
<feature type="transmembrane region" description="Helical" evidence="9">
    <location>
        <begin position="571"/>
        <end position="589"/>
    </location>
</feature>
<feature type="compositionally biased region" description="Low complexity" evidence="8">
    <location>
        <begin position="1058"/>
        <end position="1083"/>
    </location>
</feature>
<feature type="region of interest" description="Disordered" evidence="8">
    <location>
        <begin position="1058"/>
        <end position="1096"/>
    </location>
</feature>
<dbReference type="Gene3D" id="2.60.120.380">
    <property type="match status" value="2"/>
</dbReference>
<dbReference type="InterPro" id="IPR038765">
    <property type="entry name" value="Papain-like_cys_pep_sf"/>
</dbReference>
<proteinExistence type="inferred from homology"/>
<evidence type="ECO:0000256" key="6">
    <source>
        <dbReference type="PROSITE-ProRule" id="PRU00239"/>
    </source>
</evidence>
<feature type="region of interest" description="Disordered" evidence="8">
    <location>
        <begin position="2485"/>
        <end position="2524"/>
    </location>
</feature>
<keyword evidence="4" id="KW-0788">Thiol protease</keyword>
<dbReference type="PROSITE" id="PS01159">
    <property type="entry name" value="WW_DOMAIN_1"/>
    <property type="match status" value="1"/>
</dbReference>
<dbReference type="Pfam" id="PF19030">
    <property type="entry name" value="TSP1_ADAMTS"/>
    <property type="match status" value="1"/>
</dbReference>
<feature type="transmembrane region" description="Helical" evidence="9">
    <location>
        <begin position="1789"/>
        <end position="1812"/>
    </location>
</feature>
<evidence type="ECO:0000256" key="5">
    <source>
        <dbReference type="PIRSR" id="PIRSR622684-1"/>
    </source>
</evidence>
<dbReference type="Pfam" id="PF00168">
    <property type="entry name" value="C2"/>
    <property type="match status" value="1"/>
</dbReference>
<feature type="transmembrane region" description="Helical" evidence="9">
    <location>
        <begin position="1647"/>
        <end position="1667"/>
    </location>
</feature>
<dbReference type="PRINTS" id="PR00704">
    <property type="entry name" value="CALPAIN"/>
</dbReference>
<dbReference type="InterPro" id="IPR001300">
    <property type="entry name" value="Peptidase_C2_calpain_cat"/>
</dbReference>
<feature type="coiled-coil region" evidence="7">
    <location>
        <begin position="3067"/>
        <end position="3094"/>
    </location>
</feature>
<feature type="transmembrane region" description="Helical" evidence="9">
    <location>
        <begin position="1521"/>
        <end position="1541"/>
    </location>
</feature>
<dbReference type="CDD" id="cd00201">
    <property type="entry name" value="WW"/>
    <property type="match status" value="1"/>
</dbReference>
<gene>
    <name evidence="13" type="ORF">FNF31_07029</name>
</gene>
<feature type="region of interest" description="Disordered" evidence="8">
    <location>
        <begin position="2080"/>
        <end position="2101"/>
    </location>
</feature>
<feature type="compositionally biased region" description="Low complexity" evidence="8">
    <location>
        <begin position="2080"/>
        <end position="2095"/>
    </location>
</feature>
<sequence>MPRRLANRVLMLLVVLLAALCAVQPAAAQAFVFAAWVPTEWGQCSRPCGGGVQYRSVDCRDSILLLTNASNCPGEPPISSRPCNQQLCRAPEYVTMSCDAARGSERCSSYFRVGGRVTVRVVSARYLPQMDSFGTISGESDPYAVVTLGAIKRVSSVVRNSNNPVWPGGGDAMDFGVRDSGTPFTVQLFDADTGLEFDDDVIGSVGAAVIACSQFSGTECSERAFYPLQADRPCYVSGNVSRLSVGAPCVEIDVRVTPFTVTVEDTAVDMPRIVDVANSFGSEQSGLIYSQSSVLQVDANYPEFASARGGMIVRTRNQDRLEFLPAEYLTFSINFRAVVFVFRRQLDFEATEPAWLQPATGWQLTTRPAVRMAVGTPGGLVSTETTSLYRAYNKSFAPGSVITVDGARQGVDPAVEPPAMYAVVVRHVPDSDELPPVPSKEFDRVKFLELLIEFQLPNVILALILVSFLRQINYDPSLIEAWFASRILPDPPHPEARDVNRQLGTFSAEDRSRMSLTASLFLAHGATSRNLQFRRNMFWAGTLARALLGAPLVVTLAHGIVTAAVVRPPQVGWGVILVGEAMWLGAFAVGRWRHAAWRMDAATLSLFGTSLSLVLAYLVVVVFVDPLDVSAFSLTAVLLTLNMLPLVWLAFHADPGLRTSLDSIATTSRRNRRIGKARRRLATMGKMGLLQRLRAGVATPGGGGGGGGGGGTPGAGADTPGSASGGFGGAPDAGPGSSARVTEDDRGGFPSSAGGFGGVGGSEGGAFLEAQEAWASLKEAPGFEGMSDARLRAVAKQMRDLVNSKPWLGIDDHASAAAALAADGADEDGPAGGRTGEEDGSADGSARHGGAGSALASLLGTAYTINAASAGGVFALSDPLSGLLASSGSSNAPGGAAGSKSDARSVARAHEAAERRNRARTLKLLYVASLLCLFVLSVVSWAHVRGAPNAGIAASLTVLAGDSVVFFALRSGKVEWSPGAICALMAVSRGLVALFAGRLWLVGTSLCFAMWGAALAVQIVGRALPRLSAAAAGAIAYLDADKPRIGISFSRAAGRPGSRAAAARSGGRAGAGASKAGSIRPGSRLGGAGRAGADLKETAEQEARRLDMSGSPEFVLAYLSILFVMTLLAAVFTGADPAAAAAGGTASVSLAVSDALASAQPASAPGFVATDDTSPAFAASSQLTTDSAGHAAINIGGTVVADWVVGIVSLIFVALFGLALATARALYLQGRGLLKLQGFLCFRACSVPLVLAVSAEVLLLLAGVLLFAVLESPLVLLSCAFLPLLLGLLLKVVTQWVANDYSLLQPASMRQSLSPEFRAAVKARAAEAEAAERGVPVGVVLREQRRAARAEAQAARAEAAAKRGGGLDLSVADGQAAAEAAAQNLGGKKGRPGALALGGAGALGAGDDDSDRGLSGGEDEDEDEDAAAAAAAAAEEEAARNRSPEEAEALRRKQAGALSLKQRYAKWLAKMSDPKAVGAWDAFVAGFLTHTDYATLASLLGLVVLLCLYGGLVLATVESVWLGHVLYALPLDLLLSGMALVKLFQRYRLSADVVVYLVGGALIHVGLFLGLFLGPLNGDASAPAAVFLALGGFGWPLVLLTVCAYAAWPDNQWFMPPVTRYGLAVALPLWLVAVLAVFGWVSYTAGAILLVLVVFAAYATYLARVWVRNGFFLPEPHPTYAGSLLVACACLSVVVGLLADVDIFFAISIAFGFLVLLLVAKALSALSALPPGARVMVSPFLFPAYALDPATSELIPFSAAAADAVAAWGLALLWGLVATMLADPLDAGVGIACTVVVLGAVAAATVAGDAALRLGRSSKFLDEDVLRLAGDRARATFFERRRALDAHCEEFLQRDEAEAEEEAVRLAGGAFGGGGGGGGAGAAGRLSPEERGLLCQAMASVVFAAAAGCSGDAAAEVRARRRQAAVRRRQEAERIARERRREEEKKAVAAIEAEKDGKDISDTLALQAGVAGGSGAGLAGAGSARDGSAGAPVDAFEAALAAQEGESLTALQELKAEQKERDMSQGIFEALARAERAVDRRAEEEVAVRRAVATGQMTLAQQAERQRAAAKGLPAPAMTGAGAAGGASALDAKGGTPAAASRRDSGMAVVGWAQADDTLESADAAPPDAGPALRGLFDSVVVAPSAVRRGGWHRSLDFAGSLSDEMDAVATLNREYFEESRLFAHFSLLVLVAAEARLQAEAVLFRRFLREYAAELSAAGVEPPESVFSSASFASLDVALVATWLQTLTPEQRQRFRAQRERFAAEQRARLEAQRREDKEATARAEAHLQSLRPRELRMAKLRAQDFAQRRAARRRAGIVGDGAAAVAAPEAEADENDNETVHEIERGHKGCVPGDYGREWQFRDSEFPHSASSIGPASRAGDIIGWRSSLALNPGAGLFKDGTDPDDVFTGLLQDNWFLSAVSIVAASGGVDDGDVDALVANLFVTDQTTETGMYAVRFWKNAQWETVVVDDYFPVVYDVDADGTAGIDDEDNEDDEDEDEEEAAEGGGGRRAGGGASRVGPKLSEMDADTLAVVRRGRGVAFAHASEMSEIWVPILEKAYAKYHGSYAALETGFVQHALTDLTGADAEEVFLSENRTGAAKLRLWAQLKQWSANGFLMGAGTVSRSASDRQLLDSGLVFGAVYTVYQVVEADGHCLIKLRNPPGDHGEWQGDWSDNSPLWTGRLRHKLGVVDDSDDGTFWMSVDDFVFAFRSLYLCRWFDPQRWFPETVTGFWKGPTAAGLPSRHNPHCRLADNPQFSLVLDRPTDIAITLTQALPGVTTRTTPHPVGVFVVAQTGSSQSEIHDRQRRKRIEREQQARGAVRLVMAAAGAAEDKGRRRADEEEDEEAYRERLQREAIAEAGGTEAGQLYNEVEAELRAEYAREGRSGVPEPREIRRRIRKKEKELKRLRRDAEDRARIAKEEAEEAAWEEEQALQVTAGLGGDGAGAGGAAPKRAERTYTLTAANVVASSGRPQRRREVRCYARLPPGAYTVLVAAYQRGMEGPFTLSLRSNCPVELQGLWPPTRDESVTHEYASGSPVTRLVRWVSGAVALAKRAMVGVDPVELAARQEEEAAAEAALSAMEEAAAEAEVERAATAVEASTVWVEQTDPVTGRSYWYNGETGESCFEVPLEVRMARGEVHDTAEKARTLKQIGSGTSKAPGGLGGIFADGLTMQRARARAAQRAGQADDEAADTPAAADAKTADTPAAADAKTADTPAAADAKTADTPAPADAKAADTPAAADAKTADTPAPADAKAADTPAAADAKTADTPAPADAKTADTPAAADAKTADTPAAADAKTADTPAAADAKTADTPAAADAKTADTPAAADAKTADTPAAADAKTADTPAAADAPA</sequence>
<feature type="transmembrane region" description="Helical" evidence="9">
    <location>
        <begin position="1493"/>
        <end position="1515"/>
    </location>
</feature>
<dbReference type="InterPro" id="IPR022684">
    <property type="entry name" value="Calpain_cysteine_protease"/>
</dbReference>
<dbReference type="Proteomes" id="UP000325113">
    <property type="component" value="Unassembled WGS sequence"/>
</dbReference>
<dbReference type="Gene3D" id="3.90.70.10">
    <property type="entry name" value="Cysteine proteinases"/>
    <property type="match status" value="1"/>
</dbReference>
<feature type="transmembrane region" description="Helical" evidence="9">
    <location>
        <begin position="1203"/>
        <end position="1228"/>
    </location>
</feature>
<feature type="coiled-coil region" evidence="7">
    <location>
        <begin position="2897"/>
        <end position="2931"/>
    </location>
</feature>
<evidence type="ECO:0000313" key="14">
    <source>
        <dbReference type="Proteomes" id="UP000325113"/>
    </source>
</evidence>
<dbReference type="PANTHER" id="PTHR10183:SF379">
    <property type="entry name" value="CALPAIN-5"/>
    <property type="match status" value="1"/>
</dbReference>
<dbReference type="SUPFAM" id="SSF49562">
    <property type="entry name" value="C2 domain (Calcium/lipid-binding domain, CaLB)"/>
    <property type="match status" value="1"/>
</dbReference>
<evidence type="ECO:0000256" key="4">
    <source>
        <dbReference type="ARBA" id="ARBA00022807"/>
    </source>
</evidence>
<feature type="transmembrane region" description="Helical" evidence="9">
    <location>
        <begin position="630"/>
        <end position="651"/>
    </location>
</feature>
<reference evidence="13 14" key="1">
    <citation type="submission" date="2019-07" db="EMBL/GenBank/DDBJ databases">
        <title>Genomes of Cafeteria roenbergensis.</title>
        <authorList>
            <person name="Fischer M.G."/>
            <person name="Hackl T."/>
            <person name="Roman M."/>
        </authorList>
    </citation>
    <scope>NUCLEOTIDE SEQUENCE [LARGE SCALE GENOMIC DNA]</scope>
    <source>
        <strain evidence="13 14">Cflag</strain>
    </source>
</reference>
<evidence type="ECO:0000256" key="10">
    <source>
        <dbReference type="SAM" id="SignalP"/>
    </source>
</evidence>
<dbReference type="SUPFAM" id="SSF54001">
    <property type="entry name" value="Cysteine proteinases"/>
    <property type="match status" value="1"/>
</dbReference>
<feature type="transmembrane region" description="Helical" evidence="9">
    <location>
        <begin position="924"/>
        <end position="944"/>
    </location>
</feature>
<evidence type="ECO:0000259" key="12">
    <source>
        <dbReference type="PROSITE" id="PS50203"/>
    </source>
</evidence>
<feature type="compositionally biased region" description="Gly residues" evidence="8">
    <location>
        <begin position="699"/>
        <end position="714"/>
    </location>
</feature>
<feature type="compositionally biased region" description="Gly residues" evidence="8">
    <location>
        <begin position="2507"/>
        <end position="2519"/>
    </location>
</feature>
<evidence type="ECO:0000256" key="1">
    <source>
        <dbReference type="ARBA" id="ARBA00007623"/>
    </source>
</evidence>
<feature type="transmembrane region" description="Helical" evidence="9">
    <location>
        <begin position="1620"/>
        <end position="1641"/>
    </location>
</feature>
<feature type="transmembrane region" description="Helical" evidence="9">
    <location>
        <begin position="1553"/>
        <end position="1573"/>
    </location>
</feature>
<keyword evidence="3" id="KW-0378">Hydrolase</keyword>
<feature type="transmembrane region" description="Helical" evidence="9">
    <location>
        <begin position="1114"/>
        <end position="1135"/>
    </location>
</feature>
<dbReference type="PROSITE" id="PS50203">
    <property type="entry name" value="CALPAIN_CAT"/>
    <property type="match status" value="1"/>
</dbReference>
<dbReference type="SMART" id="SM00209">
    <property type="entry name" value="TSP1"/>
    <property type="match status" value="1"/>
</dbReference>
<dbReference type="InterPro" id="IPR036213">
    <property type="entry name" value="Calpain_III_sf"/>
</dbReference>
<dbReference type="InterPro" id="IPR000884">
    <property type="entry name" value="TSP1_rpt"/>
</dbReference>
<feature type="transmembrane region" description="Helical" evidence="9">
    <location>
        <begin position="1705"/>
        <end position="1733"/>
    </location>
</feature>
<dbReference type="PROSITE" id="PS50004">
    <property type="entry name" value="C2"/>
    <property type="match status" value="1"/>
</dbReference>
<feature type="transmembrane region" description="Helical" evidence="9">
    <location>
        <begin position="447"/>
        <end position="469"/>
    </location>
</feature>
<accession>A0A5A8CBC9</accession>
<feature type="region of interest" description="Disordered" evidence="8">
    <location>
        <begin position="2830"/>
        <end position="2851"/>
    </location>
</feature>
<dbReference type="InterPro" id="IPR036383">
    <property type="entry name" value="TSP1_rpt_sf"/>
</dbReference>
<feature type="compositionally biased region" description="Low complexity" evidence="8">
    <location>
        <begin position="888"/>
        <end position="900"/>
    </location>
</feature>
<dbReference type="Gene3D" id="2.20.70.10">
    <property type="match status" value="1"/>
</dbReference>
<evidence type="ECO:0000259" key="11">
    <source>
        <dbReference type="PROSITE" id="PS50004"/>
    </source>
</evidence>
<dbReference type="Gene3D" id="2.60.40.150">
    <property type="entry name" value="C2 domain"/>
    <property type="match status" value="1"/>
</dbReference>
<feature type="compositionally biased region" description="Acidic residues" evidence="8">
    <location>
        <begin position="1417"/>
        <end position="1426"/>
    </location>
</feature>
<dbReference type="SMART" id="SM00456">
    <property type="entry name" value="WW"/>
    <property type="match status" value="1"/>
</dbReference>
<dbReference type="SMART" id="SM00239">
    <property type="entry name" value="C2"/>
    <property type="match status" value="1"/>
</dbReference>
<feature type="transmembrane region" description="Helical" evidence="9">
    <location>
        <begin position="950"/>
        <end position="969"/>
    </location>
</feature>
<feature type="region of interest" description="Disordered" evidence="8">
    <location>
        <begin position="698"/>
        <end position="764"/>
    </location>
</feature>
<keyword evidence="9" id="KW-0472">Membrane</keyword>
<dbReference type="InterPro" id="IPR035892">
    <property type="entry name" value="C2_domain_sf"/>
</dbReference>
<keyword evidence="10" id="KW-0732">Signal</keyword>
<feature type="compositionally biased region" description="Acidic residues" evidence="8">
    <location>
        <begin position="2489"/>
        <end position="2506"/>
    </location>
</feature>
<feature type="region of interest" description="Disordered" evidence="8">
    <location>
        <begin position="819"/>
        <end position="848"/>
    </location>
</feature>
<feature type="region of interest" description="Disordered" evidence="8">
    <location>
        <begin position="1399"/>
        <end position="1448"/>
    </location>
</feature>
<dbReference type="CDD" id="cd00044">
    <property type="entry name" value="CysPc"/>
    <property type="match status" value="1"/>
</dbReference>
<feature type="compositionally biased region" description="Basic and acidic residues" evidence="8">
    <location>
        <begin position="1437"/>
        <end position="1448"/>
    </location>
</feature>
<feature type="transmembrane region" description="Helical" evidence="9">
    <location>
        <begin position="976"/>
        <end position="995"/>
    </location>
</feature>
<keyword evidence="7" id="KW-0175">Coiled coil</keyword>
<feature type="region of interest" description="Disordered" evidence="8">
    <location>
        <begin position="3180"/>
        <end position="3359"/>
    </location>
</feature>
<evidence type="ECO:0000313" key="13">
    <source>
        <dbReference type="EMBL" id="KAA0150412.1"/>
    </source>
</evidence>
<feature type="chain" id="PRO_5022748817" description="C2 domain-containing protein" evidence="10">
    <location>
        <begin position="29"/>
        <end position="3359"/>
    </location>
</feature>
<dbReference type="PANTHER" id="PTHR10183">
    <property type="entry name" value="CALPAIN"/>
    <property type="match status" value="1"/>
</dbReference>
<comment type="caution">
    <text evidence="13">The sequence shown here is derived from an EMBL/GenBank/DDBJ whole genome shotgun (WGS) entry which is preliminary data.</text>
</comment>
<keyword evidence="2" id="KW-0645">Protease</keyword>
<feature type="active site" evidence="5">
    <location>
        <position position="2663"/>
    </location>
</feature>
<comment type="caution">
    <text evidence="6">Lacks conserved residue(s) required for the propagation of feature annotation.</text>
</comment>
<feature type="domain" description="Calpain catalytic" evidence="12">
    <location>
        <begin position="2362"/>
        <end position="2721"/>
    </location>
</feature>
<feature type="transmembrane region" description="Helical" evidence="9">
    <location>
        <begin position="1585"/>
        <end position="1608"/>
    </location>
</feature>
<dbReference type="GO" id="GO:0006508">
    <property type="term" value="P:proteolysis"/>
    <property type="evidence" value="ECO:0007669"/>
    <property type="project" value="UniProtKB-KW"/>
</dbReference>